<keyword evidence="3" id="KW-1185">Reference proteome</keyword>
<evidence type="ECO:0000313" key="2">
    <source>
        <dbReference type="EMBL" id="RIA96362.1"/>
    </source>
</evidence>
<evidence type="ECO:0000313" key="3">
    <source>
        <dbReference type="Proteomes" id="UP000265703"/>
    </source>
</evidence>
<organism evidence="2 3">
    <name type="scientific">Glomus cerebriforme</name>
    <dbReference type="NCBI Taxonomy" id="658196"/>
    <lineage>
        <taxon>Eukaryota</taxon>
        <taxon>Fungi</taxon>
        <taxon>Fungi incertae sedis</taxon>
        <taxon>Mucoromycota</taxon>
        <taxon>Glomeromycotina</taxon>
        <taxon>Glomeromycetes</taxon>
        <taxon>Glomerales</taxon>
        <taxon>Glomeraceae</taxon>
        <taxon>Glomus</taxon>
    </lineage>
</organism>
<dbReference type="OrthoDB" id="2448106at2759"/>
<protein>
    <recommendedName>
        <fullName evidence="4">DDE-1 domain-containing protein</fullName>
    </recommendedName>
</protein>
<proteinExistence type="predicted"/>
<gene>
    <name evidence="2" type="ORF">C1645_733359</name>
</gene>
<comment type="caution">
    <text evidence="2">The sequence shown here is derived from an EMBL/GenBank/DDBJ whole genome shotgun (WGS) entry which is preliminary data.</text>
</comment>
<reference evidence="2 3" key="1">
    <citation type="submission" date="2018-06" db="EMBL/GenBank/DDBJ databases">
        <title>Comparative genomics reveals the genomic features of Rhizophagus irregularis, R. cerebriforme, R. diaphanum and Gigaspora rosea, and their symbiotic lifestyle signature.</title>
        <authorList>
            <person name="Morin E."/>
            <person name="San Clemente H."/>
            <person name="Chen E.C.H."/>
            <person name="De La Providencia I."/>
            <person name="Hainaut M."/>
            <person name="Kuo A."/>
            <person name="Kohler A."/>
            <person name="Murat C."/>
            <person name="Tang N."/>
            <person name="Roy S."/>
            <person name="Loubradou J."/>
            <person name="Henrissat B."/>
            <person name="Grigoriev I.V."/>
            <person name="Corradi N."/>
            <person name="Roux C."/>
            <person name="Martin F.M."/>
        </authorList>
    </citation>
    <scope>NUCLEOTIDE SEQUENCE [LARGE SCALE GENOMIC DNA]</scope>
    <source>
        <strain evidence="2 3">DAOM 227022</strain>
    </source>
</reference>
<dbReference type="Proteomes" id="UP000265703">
    <property type="component" value="Unassembled WGS sequence"/>
</dbReference>
<dbReference type="EMBL" id="QKYT01000046">
    <property type="protein sequence ID" value="RIA96362.1"/>
    <property type="molecule type" value="Genomic_DNA"/>
</dbReference>
<sequence>MNKMPVYFDMVGNLTIDNCDTKSIQVRTTGNKKNQFTCVLSVLADGWMDEVEMKTWFNKCSISNAIDGSEDDLFKQNEKEEIDENEREIVNVNSDSAEELNKSKNNEL</sequence>
<dbReference type="AlphaFoldDB" id="A0A397TEK4"/>
<feature type="compositionally biased region" description="Basic and acidic residues" evidence="1">
    <location>
        <begin position="99"/>
        <end position="108"/>
    </location>
</feature>
<feature type="region of interest" description="Disordered" evidence="1">
    <location>
        <begin position="79"/>
        <end position="108"/>
    </location>
</feature>
<evidence type="ECO:0008006" key="4">
    <source>
        <dbReference type="Google" id="ProtNLM"/>
    </source>
</evidence>
<accession>A0A397TEK4</accession>
<evidence type="ECO:0000256" key="1">
    <source>
        <dbReference type="SAM" id="MobiDB-lite"/>
    </source>
</evidence>
<name>A0A397TEK4_9GLOM</name>